<dbReference type="Proteomes" id="UP001501407">
    <property type="component" value="Unassembled WGS sequence"/>
</dbReference>
<dbReference type="InterPro" id="IPR001375">
    <property type="entry name" value="Peptidase_S9_cat"/>
</dbReference>
<feature type="domain" description="Peptidase S9 prolyl oligopeptidase catalytic" evidence="7">
    <location>
        <begin position="445"/>
        <end position="496"/>
    </location>
</feature>
<keyword evidence="4" id="KW-0624">Polysaccharide degradation</keyword>
<keyword evidence="9" id="KW-1185">Reference proteome</keyword>
<feature type="region of interest" description="Disordered" evidence="5">
    <location>
        <begin position="50"/>
        <end position="91"/>
    </location>
</feature>
<dbReference type="CDD" id="cd00063">
    <property type="entry name" value="FN3"/>
    <property type="match status" value="1"/>
</dbReference>
<keyword evidence="2" id="KW-0378">Hydrolase</keyword>
<dbReference type="InterPro" id="IPR050955">
    <property type="entry name" value="Plant_Biomass_Hydrol_Est"/>
</dbReference>
<gene>
    <name evidence="8" type="ORF">GCM10025760_05750</name>
</gene>
<protein>
    <recommendedName>
        <fullName evidence="7">Peptidase S9 prolyl oligopeptidase catalytic domain-containing protein</fullName>
    </recommendedName>
</protein>
<dbReference type="SUPFAM" id="SSF49265">
    <property type="entry name" value="Fibronectin type III"/>
    <property type="match status" value="1"/>
</dbReference>
<keyword evidence="3" id="KW-0326">Glycosidase</keyword>
<dbReference type="InterPro" id="IPR003961">
    <property type="entry name" value="FN3_dom"/>
</dbReference>
<dbReference type="InterPro" id="IPR036116">
    <property type="entry name" value="FN3_sf"/>
</dbReference>
<dbReference type="EMBL" id="BAABKZ010000001">
    <property type="protein sequence ID" value="GAA5086107.1"/>
    <property type="molecule type" value="Genomic_DNA"/>
</dbReference>
<evidence type="ECO:0000256" key="5">
    <source>
        <dbReference type="SAM" id="MobiDB-lite"/>
    </source>
</evidence>
<dbReference type="InterPro" id="IPR013783">
    <property type="entry name" value="Ig-like_fold"/>
</dbReference>
<reference evidence="9" key="1">
    <citation type="journal article" date="2019" name="Int. J. Syst. Evol. Microbiol.">
        <title>The Global Catalogue of Microorganisms (GCM) 10K type strain sequencing project: providing services to taxonomists for standard genome sequencing and annotation.</title>
        <authorList>
            <consortium name="The Broad Institute Genomics Platform"/>
            <consortium name="The Broad Institute Genome Sequencing Center for Infectious Disease"/>
            <person name="Wu L."/>
            <person name="Ma J."/>
        </authorList>
    </citation>
    <scope>NUCLEOTIDE SEQUENCE [LARGE SCALE GENOMIC DNA]</scope>
    <source>
        <strain evidence="9">JCM 18959</strain>
    </source>
</reference>
<evidence type="ECO:0000256" key="4">
    <source>
        <dbReference type="ARBA" id="ARBA00023326"/>
    </source>
</evidence>
<evidence type="ECO:0000256" key="1">
    <source>
        <dbReference type="ARBA" id="ARBA00022729"/>
    </source>
</evidence>
<dbReference type="InterPro" id="IPR029058">
    <property type="entry name" value="AB_hydrolase_fold"/>
</dbReference>
<feature type="signal peptide" evidence="6">
    <location>
        <begin position="1"/>
        <end position="45"/>
    </location>
</feature>
<dbReference type="RefSeq" id="WP_194412446.1">
    <property type="nucleotide sequence ID" value="NZ_BAABKZ010000001.1"/>
</dbReference>
<dbReference type="PANTHER" id="PTHR43037">
    <property type="entry name" value="UNNAMED PRODUCT-RELATED"/>
    <property type="match status" value="1"/>
</dbReference>
<evidence type="ECO:0000313" key="8">
    <source>
        <dbReference type="EMBL" id="GAA5086107.1"/>
    </source>
</evidence>
<sequence>MVHLSPHGQAGAPPKARRARTAPTWLIGALTAAVVLALCPVSATAATAEPTAADATDRAGGLPPDIPAAATAPESSLPRAERWPFSEQFPRTSGTGRYDAGAFLWTDWLYDDMGRGDFTYASPEAGANGADVFRAGIAGDATQTYWRVDWNTLLDADVPVATWAFDTDADATTGATSWPADAGVVSPGIEAAMIVSSRGAWLIDATSGARTDLTASGATVTVDESSRSFVVAVPRALMTAEDEWTVRLAAGVANASGDGFAPAPEAGDGSRVYNAVFRDRDDEPFLAGGWTDSSTRWNNGGQSAALTAGDVSDFAVELDWSRIAQRASTAEPAPTGYSTRWYVSSLDLGQGLDAQARDTYGPALRGPSFYGRVQPYTVYVPTGYQPGEPAPLTLLLHAGDRNHNGFGGVTQDDVYGPMCEDRGSICVTPLGRGNTTWYINEGELDVWEAWGSVARAYTLDPDRTVIGGWSMGGVGATRIAANHPDLFAAAVIVSGAGYYDTQGRRDQEGDESRTENLRNLVTFMDSGSADVALNNTRRWDAAADAAGIRYRANYYEGATHGELGESLGWSDAAAYVEQHPERTHAPAQVTFRWEPGDARPDLGITVDRAYWLTDMAVRDASARWSRVAATSHALTTTSTEAVLTDQMQVIDGRNVQVRDQAWAPTGEQDPRNALDLSAENVAKLRVDLDRAGLDPTEPAELSVTADGKVTLQLTRHGATRVAHVSAGTHLLASPDAPADVTAQRIGRGAVRIKWKAPASDLPLDRYIVRDSSGDVVCETRATTCRLDAGRGAQAFTVSAVSILGESEPATSSWRGGRH</sequence>
<dbReference type="SUPFAM" id="SSF53474">
    <property type="entry name" value="alpha/beta-Hydrolases"/>
    <property type="match status" value="1"/>
</dbReference>
<evidence type="ECO:0000256" key="6">
    <source>
        <dbReference type="SAM" id="SignalP"/>
    </source>
</evidence>
<evidence type="ECO:0000256" key="3">
    <source>
        <dbReference type="ARBA" id="ARBA00023295"/>
    </source>
</evidence>
<name>A0ABP9LYX4_9MICO</name>
<dbReference type="Gene3D" id="3.40.50.1820">
    <property type="entry name" value="alpha/beta hydrolase"/>
    <property type="match status" value="1"/>
</dbReference>
<keyword evidence="1 6" id="KW-0732">Signal</keyword>
<evidence type="ECO:0000259" key="7">
    <source>
        <dbReference type="Pfam" id="PF00326"/>
    </source>
</evidence>
<evidence type="ECO:0000313" key="9">
    <source>
        <dbReference type="Proteomes" id="UP001501407"/>
    </source>
</evidence>
<dbReference type="PANTHER" id="PTHR43037:SF5">
    <property type="entry name" value="FERULOYL ESTERASE"/>
    <property type="match status" value="1"/>
</dbReference>
<dbReference type="Gene3D" id="2.60.40.10">
    <property type="entry name" value="Immunoglobulins"/>
    <property type="match status" value="1"/>
</dbReference>
<feature type="chain" id="PRO_5046655446" description="Peptidase S9 prolyl oligopeptidase catalytic domain-containing protein" evidence="6">
    <location>
        <begin position="46"/>
        <end position="818"/>
    </location>
</feature>
<proteinExistence type="predicted"/>
<accession>A0ABP9LYX4</accession>
<evidence type="ECO:0000256" key="2">
    <source>
        <dbReference type="ARBA" id="ARBA00022801"/>
    </source>
</evidence>
<dbReference type="Pfam" id="PF00326">
    <property type="entry name" value="Peptidase_S9"/>
    <property type="match status" value="1"/>
</dbReference>
<comment type="caution">
    <text evidence="8">The sequence shown here is derived from an EMBL/GenBank/DDBJ whole genome shotgun (WGS) entry which is preliminary data.</text>
</comment>
<organism evidence="8 9">
    <name type="scientific">Microbacterium yannicii</name>
    <dbReference type="NCBI Taxonomy" id="671622"/>
    <lineage>
        <taxon>Bacteria</taxon>
        <taxon>Bacillati</taxon>
        <taxon>Actinomycetota</taxon>
        <taxon>Actinomycetes</taxon>
        <taxon>Micrococcales</taxon>
        <taxon>Microbacteriaceae</taxon>
        <taxon>Microbacterium</taxon>
    </lineage>
</organism>
<keyword evidence="4" id="KW-0119">Carbohydrate metabolism</keyword>